<organism evidence="2 3">
    <name type="scientific">Phytoactinopolyspora mesophila</name>
    <dbReference type="NCBI Taxonomy" id="2650750"/>
    <lineage>
        <taxon>Bacteria</taxon>
        <taxon>Bacillati</taxon>
        <taxon>Actinomycetota</taxon>
        <taxon>Actinomycetes</taxon>
        <taxon>Jiangellales</taxon>
        <taxon>Jiangellaceae</taxon>
        <taxon>Phytoactinopolyspora</taxon>
    </lineage>
</organism>
<dbReference type="Pfam" id="PF05362">
    <property type="entry name" value="Lon_C"/>
    <property type="match status" value="1"/>
</dbReference>
<dbReference type="InterPro" id="IPR008269">
    <property type="entry name" value="Lon_proteolytic"/>
</dbReference>
<dbReference type="GO" id="GO:0004176">
    <property type="term" value="F:ATP-dependent peptidase activity"/>
    <property type="evidence" value="ECO:0007669"/>
    <property type="project" value="InterPro"/>
</dbReference>
<dbReference type="InterPro" id="IPR001478">
    <property type="entry name" value="PDZ"/>
</dbReference>
<gene>
    <name evidence="2" type="ORF">F7O44_28660</name>
</gene>
<dbReference type="InterPro" id="IPR027065">
    <property type="entry name" value="Lon_Prtase"/>
</dbReference>
<feature type="domain" description="PDZ" evidence="1">
    <location>
        <begin position="116"/>
        <end position="198"/>
    </location>
</feature>
<evidence type="ECO:0000259" key="1">
    <source>
        <dbReference type="PROSITE" id="PS50106"/>
    </source>
</evidence>
<dbReference type="GO" id="GO:0005524">
    <property type="term" value="F:ATP binding"/>
    <property type="evidence" value="ECO:0007669"/>
    <property type="project" value="InterPro"/>
</dbReference>
<dbReference type="InterPro" id="IPR014721">
    <property type="entry name" value="Ribsml_uS5_D2-typ_fold_subgr"/>
</dbReference>
<dbReference type="SUPFAM" id="SSF54211">
    <property type="entry name" value="Ribosomal protein S5 domain 2-like"/>
    <property type="match status" value="1"/>
</dbReference>
<dbReference type="Pfam" id="PF13180">
    <property type="entry name" value="PDZ_2"/>
    <property type="match status" value="1"/>
</dbReference>
<dbReference type="PANTHER" id="PTHR10046">
    <property type="entry name" value="ATP DEPENDENT LON PROTEASE FAMILY MEMBER"/>
    <property type="match status" value="1"/>
</dbReference>
<accession>A0A7K3MF53</accession>
<dbReference type="SUPFAM" id="SSF50156">
    <property type="entry name" value="PDZ domain-like"/>
    <property type="match status" value="1"/>
</dbReference>
<dbReference type="RefSeq" id="WP_162453766.1">
    <property type="nucleotide sequence ID" value="NZ_WLZY01000017.1"/>
</dbReference>
<dbReference type="GO" id="GO:0004252">
    <property type="term" value="F:serine-type endopeptidase activity"/>
    <property type="evidence" value="ECO:0007669"/>
    <property type="project" value="InterPro"/>
</dbReference>
<reference evidence="2 3" key="1">
    <citation type="submission" date="2019-11" db="EMBL/GenBank/DDBJ databases">
        <authorList>
            <person name="Li X.-J."/>
            <person name="Feng X.-M."/>
        </authorList>
    </citation>
    <scope>NUCLEOTIDE SEQUENCE [LARGE SCALE GENOMIC DNA]</scope>
    <source>
        <strain evidence="2 3">XMNu-373</strain>
    </source>
</reference>
<proteinExistence type="predicted"/>
<evidence type="ECO:0000313" key="2">
    <source>
        <dbReference type="EMBL" id="NDL61048.1"/>
    </source>
</evidence>
<evidence type="ECO:0000313" key="3">
    <source>
        <dbReference type="Proteomes" id="UP000460435"/>
    </source>
</evidence>
<dbReference type="Proteomes" id="UP000460435">
    <property type="component" value="Unassembled WGS sequence"/>
</dbReference>
<name>A0A7K3MF53_9ACTN</name>
<dbReference type="InterPro" id="IPR036034">
    <property type="entry name" value="PDZ_sf"/>
</dbReference>
<dbReference type="EMBL" id="WLZY01000017">
    <property type="protein sequence ID" value="NDL61048.1"/>
    <property type="molecule type" value="Genomic_DNA"/>
</dbReference>
<dbReference type="GO" id="GO:0006508">
    <property type="term" value="P:proteolysis"/>
    <property type="evidence" value="ECO:0007669"/>
    <property type="project" value="InterPro"/>
</dbReference>
<dbReference type="Gene3D" id="3.30.230.10">
    <property type="match status" value="1"/>
</dbReference>
<dbReference type="GO" id="GO:0030163">
    <property type="term" value="P:protein catabolic process"/>
    <property type="evidence" value="ECO:0007669"/>
    <property type="project" value="InterPro"/>
</dbReference>
<comment type="caution">
    <text evidence="2">The sequence shown here is derived from an EMBL/GenBank/DDBJ whole genome shotgun (WGS) entry which is preliminary data.</text>
</comment>
<dbReference type="AlphaFoldDB" id="A0A7K3MF53"/>
<dbReference type="SMART" id="SM00228">
    <property type="entry name" value="PDZ"/>
    <property type="match status" value="1"/>
</dbReference>
<protein>
    <submittedName>
        <fullName evidence="2">PDZ domain-containing protein</fullName>
    </submittedName>
</protein>
<sequence>MTRRSVTLSVAGALVVALVALASLLPVPYVVYSPGPMEDTLGEWNDAPVVQIQEGVETFETDGTLDLTTVGVTSADTELDLITVLRAWLDGDRAVVPRSTVYRDDETAEESREQSARQLARSQESAKVAALRELGYDVPERIVVVTVFEDSPADGVLEPGDVIVSVDGEDVAEPAEVAEIVQDREPGETVEFVLRRGDDEITVTAGTEPAEDDGRPLVGFAPDWGYEYPVEISIGIDERIGGPSAGMIFALAIYDTMTEEPLVAGTHIAGSGEITGNGEVGPIGGIQQKIAAAGQAGVELFLAPVANCDEAGEANGGDMQVTPVETLSDAIETIETFNNGDGASLPTC</sequence>
<dbReference type="PROSITE" id="PS50106">
    <property type="entry name" value="PDZ"/>
    <property type="match status" value="1"/>
</dbReference>
<dbReference type="CDD" id="cd06779">
    <property type="entry name" value="cpPDZ_Deg_HtrA-like"/>
    <property type="match status" value="1"/>
</dbReference>
<keyword evidence="3" id="KW-1185">Reference proteome</keyword>
<dbReference type="Gene3D" id="2.30.42.10">
    <property type="match status" value="1"/>
</dbReference>
<dbReference type="InterPro" id="IPR020568">
    <property type="entry name" value="Ribosomal_Su5_D2-typ_SF"/>
</dbReference>